<gene>
    <name evidence="1" type="ORF">ARHIZOSPH14_25230</name>
</gene>
<dbReference type="InterPro" id="IPR028960">
    <property type="entry name" value="Imm27"/>
</dbReference>
<dbReference type="Pfam" id="PF15590">
    <property type="entry name" value="Imm27"/>
    <property type="match status" value="1"/>
</dbReference>
<keyword evidence="2" id="KW-1185">Reference proteome</keyword>
<name>A0A9W6CYD1_9MICO</name>
<comment type="caution">
    <text evidence="1">The sequence shown here is derived from an EMBL/GenBank/DDBJ whole genome shotgun (WGS) entry which is preliminary data.</text>
</comment>
<dbReference type="AlphaFoldDB" id="A0A9W6CYD1"/>
<sequence length="83" mass="9504">MKCACATLYRLDDAEARHYATEHLQRLAVDNETWSVTYECPGTGRKWLLDYPHSEYHGGGPPRLRQLDFDGTPLEVVLKDPDL</sequence>
<evidence type="ECO:0000313" key="2">
    <source>
        <dbReference type="Proteomes" id="UP001144396"/>
    </source>
</evidence>
<dbReference type="Proteomes" id="UP001144396">
    <property type="component" value="Unassembled WGS sequence"/>
</dbReference>
<organism evidence="1 2">
    <name type="scientific">Agromyces rhizosphaerae</name>
    <dbReference type="NCBI Taxonomy" id="88374"/>
    <lineage>
        <taxon>Bacteria</taxon>
        <taxon>Bacillati</taxon>
        <taxon>Actinomycetota</taxon>
        <taxon>Actinomycetes</taxon>
        <taxon>Micrococcales</taxon>
        <taxon>Microbacteriaceae</taxon>
        <taxon>Agromyces</taxon>
    </lineage>
</organism>
<dbReference type="EMBL" id="BSDP01000001">
    <property type="protein sequence ID" value="GLI28281.1"/>
    <property type="molecule type" value="Genomic_DNA"/>
</dbReference>
<reference evidence="1" key="1">
    <citation type="submission" date="2022-12" db="EMBL/GenBank/DDBJ databases">
        <title>Reference genome sequencing for broad-spectrum identification of bacterial and archaeal isolates by mass spectrometry.</title>
        <authorList>
            <person name="Sekiguchi Y."/>
            <person name="Tourlousse D.M."/>
        </authorList>
    </citation>
    <scope>NUCLEOTIDE SEQUENCE</scope>
    <source>
        <strain evidence="1">14</strain>
    </source>
</reference>
<evidence type="ECO:0000313" key="1">
    <source>
        <dbReference type="EMBL" id="GLI28281.1"/>
    </source>
</evidence>
<protein>
    <submittedName>
        <fullName evidence="1">Uncharacterized protein</fullName>
    </submittedName>
</protein>
<proteinExistence type="predicted"/>
<dbReference type="RefSeq" id="WP_281885514.1">
    <property type="nucleotide sequence ID" value="NZ_BSDP01000001.1"/>
</dbReference>
<accession>A0A9W6CYD1</accession>